<evidence type="ECO:0000313" key="1">
    <source>
        <dbReference type="EMBL" id="UUN98508.1"/>
    </source>
</evidence>
<reference evidence="1" key="1">
    <citation type="submission" date="2022-02" db="EMBL/GenBank/DDBJ databases">
        <title>Characterization of Tn125 harboring carbapenem-resistant Acinetobacter bereziniae clinical isolates.</title>
        <authorList>
            <person name="Wong N.-K."/>
            <person name="Pan Q."/>
        </authorList>
    </citation>
    <scope>NUCLEOTIDE SEQUENCE</scope>
    <source>
        <strain evidence="1">GD03393</strain>
    </source>
</reference>
<dbReference type="SUPFAM" id="SSF82185">
    <property type="entry name" value="Histone H3 K4-specific methyltransferase SET7/9 N-terminal domain"/>
    <property type="match status" value="1"/>
</dbReference>
<sequence>MKIIPVLLSTCLISISMIGCSQLSTTSSTTNLSKTLATNEAIIAYFAPDAGDEECSCGSSVMDQGYSLQPVENGYFRKLLGRDKDGRFLVQDFYQNSHKKQSDPFWIKEPQGLNSFDGKYIDGNVTGYYENGTINFKASYKDLQPIGKAENFYPNKQLGLEESYIDDQTIIQKIWYKNGKIAAELKINPSEDNTIVESRVWDQQGQLVDDEVQSQNILEELYLQFTTDQ</sequence>
<gene>
    <name evidence="1" type="ORF">I9054_003310</name>
</gene>
<dbReference type="Proteomes" id="UP000644140">
    <property type="component" value="Chromosome"/>
</dbReference>
<evidence type="ECO:0000313" key="2">
    <source>
        <dbReference type="Proteomes" id="UP000644140"/>
    </source>
</evidence>
<dbReference type="Pfam" id="PF07661">
    <property type="entry name" value="MORN_2"/>
    <property type="match status" value="2"/>
</dbReference>
<dbReference type="InterPro" id="IPR011652">
    <property type="entry name" value="MORN_2"/>
</dbReference>
<dbReference type="RefSeq" id="WP_035300400.1">
    <property type="nucleotide sequence ID" value="NZ_BKMA01000074.1"/>
</dbReference>
<accession>A0A8I1DJQ8</accession>
<dbReference type="PROSITE" id="PS51257">
    <property type="entry name" value="PROKAR_LIPOPROTEIN"/>
    <property type="match status" value="1"/>
</dbReference>
<name>A0A8I1DJQ8_ACIBZ</name>
<dbReference type="Gene3D" id="3.90.930.1">
    <property type="match status" value="1"/>
</dbReference>
<organism evidence="1 2">
    <name type="scientific">Acinetobacter bereziniae</name>
    <name type="common">Acinetobacter genomosp. 10</name>
    <dbReference type="NCBI Taxonomy" id="106648"/>
    <lineage>
        <taxon>Bacteria</taxon>
        <taxon>Pseudomonadati</taxon>
        <taxon>Pseudomonadota</taxon>
        <taxon>Gammaproteobacteria</taxon>
        <taxon>Moraxellales</taxon>
        <taxon>Moraxellaceae</taxon>
        <taxon>Acinetobacter</taxon>
    </lineage>
</organism>
<protein>
    <submittedName>
        <fullName evidence="1">Membrane-binding protein</fullName>
    </submittedName>
</protein>
<dbReference type="AlphaFoldDB" id="A0A8I1DJQ8"/>
<dbReference type="EMBL" id="CP092085">
    <property type="protein sequence ID" value="UUN98508.1"/>
    <property type="molecule type" value="Genomic_DNA"/>
</dbReference>
<proteinExistence type="predicted"/>